<dbReference type="Proteomes" id="UP000319374">
    <property type="component" value="Chromosome"/>
</dbReference>
<evidence type="ECO:0000313" key="2">
    <source>
        <dbReference type="Proteomes" id="UP000319374"/>
    </source>
</evidence>
<sequence length="284" mass="33260">MNTERPEVLYHYTTMNALCNMLNGVTDRGDGQTPDYRFRIWVSCADYMNDPLEGVFFRKCLHEAFLRYQSAHDLPDKSGYMPFAFTALNLNRQTFYAFSLSEHADSLPMWVAYGNNGQGVAIGFDTEEFARAAAEYPYCHFLKMAYRTGGEFAEMFSDEDMARAYEAIRPREDGGCSVCYADYDFLHDKYSHVKNRYYAAEREWRLVFDDRPDLPKQFRERNGLILPYYEIELPLKVIRHFVIGPCTNQALSRSALESMLYHKAREFRKNERKVLLSEVPYVLR</sequence>
<dbReference type="InterPro" id="IPR021352">
    <property type="entry name" value="DUF2971"/>
</dbReference>
<accession>A0A4Y1X0V9</accession>
<proteinExistence type="predicted"/>
<evidence type="ECO:0000313" key="1">
    <source>
        <dbReference type="EMBL" id="BBL05938.1"/>
    </source>
</evidence>
<dbReference type="RefSeq" id="WP_141427801.1">
    <property type="nucleotide sequence ID" value="NZ_AP019736.1"/>
</dbReference>
<dbReference type="EMBL" id="AP019736">
    <property type="protein sequence ID" value="BBL05938.1"/>
    <property type="molecule type" value="Genomic_DNA"/>
</dbReference>
<dbReference type="KEGG" id="ada:A5CPEGH6_05760"/>
<name>A0A4Y1X0V9_9BACT</name>
<dbReference type="GeneID" id="98672548"/>
<dbReference type="AlphaFoldDB" id="A0A4Y1X0V9"/>
<organism evidence="1 2">
    <name type="scientific">Alistipes dispar</name>
    <dbReference type="NCBI Taxonomy" id="2585119"/>
    <lineage>
        <taxon>Bacteria</taxon>
        <taxon>Pseudomonadati</taxon>
        <taxon>Bacteroidota</taxon>
        <taxon>Bacteroidia</taxon>
        <taxon>Bacteroidales</taxon>
        <taxon>Rikenellaceae</taxon>
        <taxon>Alistipes</taxon>
    </lineage>
</organism>
<gene>
    <name evidence="1" type="ORF">A5CPEGH6_05760</name>
</gene>
<reference evidence="2" key="1">
    <citation type="submission" date="2019-06" db="EMBL/GenBank/DDBJ databases">
        <title>Alistipes onderdonkii subsp. vulgaris subsp. nov., Alistipes dispar sp. nov. and Alistipes communis sp. nov., isolated from human faeces, and creation of Alistipes onderdonkii subsp. onderdonkii subsp. nov.</title>
        <authorList>
            <person name="Sakamoto M."/>
            <person name="Ikeyama N."/>
            <person name="Ogata Y."/>
            <person name="Suda W."/>
            <person name="Iino T."/>
            <person name="Hattori M."/>
            <person name="Ohkuma M."/>
        </authorList>
    </citation>
    <scope>NUCLEOTIDE SEQUENCE [LARGE SCALE GENOMIC DNA]</scope>
    <source>
        <strain evidence="2">5CPEGH6</strain>
    </source>
</reference>
<dbReference type="Pfam" id="PF11185">
    <property type="entry name" value="DUF2971"/>
    <property type="match status" value="1"/>
</dbReference>
<evidence type="ECO:0008006" key="3">
    <source>
        <dbReference type="Google" id="ProtNLM"/>
    </source>
</evidence>
<keyword evidence="2" id="KW-1185">Reference proteome</keyword>
<protein>
    <recommendedName>
        <fullName evidence="3">DUF2971 domain-containing protein</fullName>
    </recommendedName>
</protein>
<dbReference type="OrthoDB" id="1007712at2"/>